<evidence type="ECO:0000313" key="4">
    <source>
        <dbReference type="Proteomes" id="UP000005240"/>
    </source>
</evidence>
<dbReference type="EMBL" id="ADAS02000029">
    <property type="protein sequence ID" value="OAV95426.1"/>
    <property type="molecule type" value="Genomic_DNA"/>
</dbReference>
<evidence type="ECO:0000313" key="2">
    <source>
        <dbReference type="EMBL" id="OAV95426.1"/>
    </source>
</evidence>
<dbReference type="VEuPathDB" id="FungiDB:PTTG_26674"/>
<dbReference type="OrthoDB" id="2506484at2759"/>
<evidence type="ECO:0000256" key="1">
    <source>
        <dbReference type="SAM" id="MobiDB-lite"/>
    </source>
</evidence>
<organism evidence="2">
    <name type="scientific">Puccinia triticina (isolate 1-1 / race 1 (BBBD))</name>
    <name type="common">Brown leaf rust fungus</name>
    <dbReference type="NCBI Taxonomy" id="630390"/>
    <lineage>
        <taxon>Eukaryota</taxon>
        <taxon>Fungi</taxon>
        <taxon>Dikarya</taxon>
        <taxon>Basidiomycota</taxon>
        <taxon>Pucciniomycotina</taxon>
        <taxon>Pucciniomycetes</taxon>
        <taxon>Pucciniales</taxon>
        <taxon>Pucciniaceae</taxon>
        <taxon>Puccinia</taxon>
    </lineage>
</organism>
<feature type="compositionally biased region" description="Polar residues" evidence="1">
    <location>
        <begin position="237"/>
        <end position="252"/>
    </location>
</feature>
<gene>
    <name evidence="2" type="ORF">PTTG_26674</name>
</gene>
<reference evidence="3 4" key="3">
    <citation type="journal article" date="2017" name="G3 (Bethesda)">
        <title>Comparative analysis highlights variable genome content of wheat rusts and divergence of the mating loci.</title>
        <authorList>
            <person name="Cuomo C.A."/>
            <person name="Bakkeren G."/>
            <person name="Khalil H.B."/>
            <person name="Panwar V."/>
            <person name="Joly D."/>
            <person name="Linning R."/>
            <person name="Sakthikumar S."/>
            <person name="Song X."/>
            <person name="Adiconis X."/>
            <person name="Fan L."/>
            <person name="Goldberg J.M."/>
            <person name="Levin J.Z."/>
            <person name="Young S."/>
            <person name="Zeng Q."/>
            <person name="Anikster Y."/>
            <person name="Bruce M."/>
            <person name="Wang M."/>
            <person name="Yin C."/>
            <person name="McCallum B."/>
            <person name="Szabo L.J."/>
            <person name="Hulbert S."/>
            <person name="Chen X."/>
            <person name="Fellers J.P."/>
        </authorList>
    </citation>
    <scope>NUCLEOTIDE SEQUENCE</scope>
    <source>
        <strain evidence="4">Isolate 1-1 / race 1 (BBBD)</strain>
        <strain evidence="3">isolate 1-1 / race 1 (BBBD)</strain>
    </source>
</reference>
<reference evidence="2" key="2">
    <citation type="submission" date="2016-05" db="EMBL/GenBank/DDBJ databases">
        <title>Comparative analysis highlights variable genome content of wheat rusts and divergence of the mating loci.</title>
        <authorList>
            <person name="Cuomo C.A."/>
            <person name="Bakkeren G."/>
            <person name="Szabo L."/>
            <person name="Khalil H."/>
            <person name="Joly D."/>
            <person name="Goldberg J."/>
            <person name="Young S."/>
            <person name="Zeng Q."/>
            <person name="Fellers J."/>
        </authorList>
    </citation>
    <scope>NUCLEOTIDE SEQUENCE [LARGE SCALE GENOMIC DNA]</scope>
    <source>
        <strain evidence="2">1-1 BBBD Race 1</strain>
    </source>
</reference>
<reference evidence="3" key="4">
    <citation type="submission" date="2025-05" db="UniProtKB">
        <authorList>
            <consortium name="EnsemblFungi"/>
        </authorList>
    </citation>
    <scope>IDENTIFICATION</scope>
    <source>
        <strain evidence="3">isolate 1-1 / race 1 (BBBD)</strain>
    </source>
</reference>
<reference evidence="2" key="1">
    <citation type="submission" date="2009-11" db="EMBL/GenBank/DDBJ databases">
        <authorList>
            <consortium name="The Broad Institute Genome Sequencing Platform"/>
            <person name="Ward D."/>
            <person name="Feldgarden M."/>
            <person name="Earl A."/>
            <person name="Young S.K."/>
            <person name="Zeng Q."/>
            <person name="Koehrsen M."/>
            <person name="Alvarado L."/>
            <person name="Berlin A."/>
            <person name="Bochicchio J."/>
            <person name="Borenstein D."/>
            <person name="Chapman S.B."/>
            <person name="Chen Z."/>
            <person name="Engels R."/>
            <person name="Freedman E."/>
            <person name="Gellesch M."/>
            <person name="Goldberg J."/>
            <person name="Griggs A."/>
            <person name="Gujja S."/>
            <person name="Heilman E."/>
            <person name="Heiman D."/>
            <person name="Hepburn T."/>
            <person name="Howarth C."/>
            <person name="Jen D."/>
            <person name="Larson L."/>
            <person name="Lewis B."/>
            <person name="Mehta T."/>
            <person name="Park D."/>
            <person name="Pearson M."/>
            <person name="Roberts A."/>
            <person name="Saif S."/>
            <person name="Shea T."/>
            <person name="Shenoy N."/>
            <person name="Sisk P."/>
            <person name="Stolte C."/>
            <person name="Sykes S."/>
            <person name="Thomson T."/>
            <person name="Walk T."/>
            <person name="White J."/>
            <person name="Yandava C."/>
            <person name="Izard J."/>
            <person name="Baranova O.V."/>
            <person name="Blanton J.M."/>
            <person name="Tanner A.C."/>
            <person name="Dewhirst F.E."/>
            <person name="Haas B."/>
            <person name="Nusbaum C."/>
            <person name="Birren B."/>
        </authorList>
    </citation>
    <scope>NUCLEOTIDE SEQUENCE [LARGE SCALE GENOMIC DNA]</scope>
    <source>
        <strain evidence="2">1-1 BBBD Race 1</strain>
    </source>
</reference>
<sequence>MAPAVSTLKRQTHPLFSRSPFNITKCLPPSISPGSTYGQLLFKSALCFLDTNNGLEINMKLCLQCYGSASTSLLADNIYFLLGRIIAPNVKSAPTLYFEHDMTFPVAAAEGFVPTLANKSACYGFGIVVSKFEEEDHTSTTTHFKNLFVKISHTDYDNQYKIAGNRNLAKTFGLFQLGREVMLLGYFSGYNIPERMLQVNVQEDNQASMGNSPSDEPEGNVVLPKKRKYTKKAKPTSVESPVLNNDSTPIGE</sequence>
<dbReference type="EnsemblFungi" id="PTTG_26674-t43_1">
    <property type="protein sequence ID" value="PTTG_26674-t43_1-p1"/>
    <property type="gene ID" value="PTTG_26674"/>
</dbReference>
<name>A0A180GRI0_PUCT1</name>
<feature type="compositionally biased region" description="Basic residues" evidence="1">
    <location>
        <begin position="224"/>
        <end position="234"/>
    </location>
</feature>
<feature type="region of interest" description="Disordered" evidence="1">
    <location>
        <begin position="206"/>
        <end position="252"/>
    </location>
</feature>
<accession>A0A180GRI0</accession>
<dbReference type="Proteomes" id="UP000005240">
    <property type="component" value="Unassembled WGS sequence"/>
</dbReference>
<protein>
    <submittedName>
        <fullName evidence="2 3">Uncharacterized protein</fullName>
    </submittedName>
</protein>
<proteinExistence type="predicted"/>
<keyword evidence="4" id="KW-1185">Reference proteome</keyword>
<dbReference type="AlphaFoldDB" id="A0A180GRI0"/>
<evidence type="ECO:0000313" key="3">
    <source>
        <dbReference type="EnsemblFungi" id="PTTG_26674-t43_1-p1"/>
    </source>
</evidence>